<dbReference type="Pfam" id="PF00664">
    <property type="entry name" value="ABC_membrane"/>
    <property type="match status" value="1"/>
</dbReference>
<keyword evidence="4 6" id="KW-0472">Membrane</keyword>
<feature type="transmembrane region" description="Helical" evidence="6">
    <location>
        <begin position="173"/>
        <end position="192"/>
    </location>
</feature>
<evidence type="ECO:0000256" key="2">
    <source>
        <dbReference type="ARBA" id="ARBA00022692"/>
    </source>
</evidence>
<comment type="subcellular location">
    <subcellularLocation>
        <location evidence="1">Cell membrane</location>
        <topology evidence="1">Multi-pass membrane protein</topology>
    </subcellularLocation>
</comment>
<feature type="compositionally biased region" description="Polar residues" evidence="5">
    <location>
        <begin position="1"/>
        <end position="10"/>
    </location>
</feature>
<dbReference type="CDD" id="cd07346">
    <property type="entry name" value="ABC_6TM_exporters"/>
    <property type="match status" value="1"/>
</dbReference>
<dbReference type="Pfam" id="PF00005">
    <property type="entry name" value="ABC_tran"/>
    <property type="match status" value="1"/>
</dbReference>
<dbReference type="Proteomes" id="UP000595636">
    <property type="component" value="Chromosome"/>
</dbReference>
<dbReference type="GO" id="GO:0016887">
    <property type="term" value="F:ATP hydrolysis activity"/>
    <property type="evidence" value="ECO:0007669"/>
    <property type="project" value="InterPro"/>
</dbReference>
<sequence>MRKSSRSSGADPTGLGRGPLTRRLPVLLLAPAEPLGGRPFESGSGTTPGRFLLRVIFSVRRISVPAMLLAIVWQVGESAVPVVMGLAIDRALATGDEGQLVLWLGVLVALYVALTSAARLSLRLTAHAVQVLQHRLRGTLSTGVLHPVGGTARAPGGNVVSVMTSDVARLSNAVILTIIPVSRITAIGFIAVSLLATHWLLGLVVLFGAPVAVWSMGVLSERLSRDTGAYQELLASTVGQATDLVAGYRVIRGMRAEAEATSRYRRASQETLVGARRNAGLLGKFLVGSGGVSGTFVAAVLGLAGWFAVDGQLSIGGLITAVGLAQALLPQIQAIASTSIPNLAGARASSVRVLDVLRDNAMSTAGPDDAPRREVTALPELDVVVPSSSGPGVTIRVEPGELVGVRADDRTAARVVEALLDPRAEGGVEARLDGIAARKLSPVEYRSRVTVAPHRATLFSGTLRDNVAVTAGAPERVDAAVRAAACDDFAADLDAPVGEGGNRLSGGQRQRVALARALASDAPVLVLHDPTTAVDSVTEHTIAGRLRGVRAGRSTLLIASTPALLAACDRVVELPDDVPVLSRTAR</sequence>
<evidence type="ECO:0000256" key="3">
    <source>
        <dbReference type="ARBA" id="ARBA00022989"/>
    </source>
</evidence>
<dbReference type="EMBL" id="CP066831">
    <property type="protein sequence ID" value="QQM46295.1"/>
    <property type="molecule type" value="Genomic_DNA"/>
</dbReference>
<name>A0A7T7L4H6_9ACTN</name>
<accession>A0A7T7L4H6</accession>
<feature type="transmembrane region" description="Helical" evidence="6">
    <location>
        <begin position="100"/>
        <end position="122"/>
    </location>
</feature>
<dbReference type="InterPro" id="IPR017871">
    <property type="entry name" value="ABC_transporter-like_CS"/>
</dbReference>
<evidence type="ECO:0000256" key="1">
    <source>
        <dbReference type="ARBA" id="ARBA00004651"/>
    </source>
</evidence>
<feature type="transmembrane region" description="Helical" evidence="6">
    <location>
        <begin position="285"/>
        <end position="307"/>
    </location>
</feature>
<dbReference type="RefSeq" id="WP_200401128.1">
    <property type="nucleotide sequence ID" value="NZ_CP066831.1"/>
</dbReference>
<evidence type="ECO:0000256" key="5">
    <source>
        <dbReference type="SAM" id="MobiDB-lite"/>
    </source>
</evidence>
<gene>
    <name evidence="9" type="ORF">JEQ17_47415</name>
</gene>
<dbReference type="GO" id="GO:0005524">
    <property type="term" value="F:ATP binding"/>
    <property type="evidence" value="ECO:0007669"/>
    <property type="project" value="UniProtKB-KW"/>
</dbReference>
<dbReference type="SUPFAM" id="SSF90123">
    <property type="entry name" value="ABC transporter transmembrane region"/>
    <property type="match status" value="1"/>
</dbReference>
<organism evidence="9 10">
    <name type="scientific">Streptomyces liliifuscus</name>
    <dbReference type="NCBI Taxonomy" id="2797636"/>
    <lineage>
        <taxon>Bacteria</taxon>
        <taxon>Bacillati</taxon>
        <taxon>Actinomycetota</taxon>
        <taxon>Actinomycetes</taxon>
        <taxon>Kitasatosporales</taxon>
        <taxon>Streptomycetaceae</taxon>
        <taxon>Streptomyces</taxon>
    </lineage>
</organism>
<dbReference type="PROSITE" id="PS50929">
    <property type="entry name" value="ABC_TM1F"/>
    <property type="match status" value="1"/>
</dbReference>
<dbReference type="AlphaFoldDB" id="A0A7T7L4H6"/>
<dbReference type="InterPro" id="IPR003439">
    <property type="entry name" value="ABC_transporter-like_ATP-bd"/>
</dbReference>
<reference evidence="9 10" key="1">
    <citation type="submission" date="2020-12" db="EMBL/GenBank/DDBJ databases">
        <title>A novel species.</title>
        <authorList>
            <person name="Li K."/>
        </authorList>
    </citation>
    <scope>NUCLEOTIDE SEQUENCE [LARGE SCALE GENOMIC DNA]</scope>
    <source>
        <strain evidence="9 10">ZYC-3</strain>
    </source>
</reference>
<evidence type="ECO:0000256" key="6">
    <source>
        <dbReference type="SAM" id="Phobius"/>
    </source>
</evidence>
<dbReference type="PANTHER" id="PTHR43394:SF1">
    <property type="entry name" value="ATP-BINDING CASSETTE SUB-FAMILY B MEMBER 10, MITOCHONDRIAL"/>
    <property type="match status" value="1"/>
</dbReference>
<dbReference type="Gene3D" id="1.20.1560.10">
    <property type="entry name" value="ABC transporter type 1, transmembrane domain"/>
    <property type="match status" value="1"/>
</dbReference>
<dbReference type="GO" id="GO:0005886">
    <property type="term" value="C:plasma membrane"/>
    <property type="evidence" value="ECO:0007669"/>
    <property type="project" value="UniProtKB-SubCell"/>
</dbReference>
<dbReference type="PROSITE" id="PS00211">
    <property type="entry name" value="ABC_TRANSPORTER_1"/>
    <property type="match status" value="1"/>
</dbReference>
<protein>
    <submittedName>
        <fullName evidence="9">ABC transporter ATP-binding protein</fullName>
    </submittedName>
</protein>
<dbReference type="SUPFAM" id="SSF52540">
    <property type="entry name" value="P-loop containing nucleoside triphosphate hydrolases"/>
    <property type="match status" value="1"/>
</dbReference>
<keyword evidence="2 6" id="KW-0812">Transmembrane</keyword>
<feature type="transmembrane region" description="Helical" evidence="6">
    <location>
        <begin position="198"/>
        <end position="219"/>
    </location>
</feature>
<evidence type="ECO:0000259" key="8">
    <source>
        <dbReference type="PROSITE" id="PS50929"/>
    </source>
</evidence>
<feature type="region of interest" description="Disordered" evidence="5">
    <location>
        <begin position="1"/>
        <end position="20"/>
    </location>
</feature>
<dbReference type="PROSITE" id="PS50893">
    <property type="entry name" value="ABC_TRANSPORTER_2"/>
    <property type="match status" value="1"/>
</dbReference>
<evidence type="ECO:0000259" key="7">
    <source>
        <dbReference type="PROSITE" id="PS50893"/>
    </source>
</evidence>
<evidence type="ECO:0000313" key="9">
    <source>
        <dbReference type="EMBL" id="QQM46295.1"/>
    </source>
</evidence>
<feature type="domain" description="ABC transmembrane type-1" evidence="8">
    <location>
        <begin position="66"/>
        <end position="337"/>
    </location>
</feature>
<keyword evidence="3 6" id="KW-1133">Transmembrane helix</keyword>
<dbReference type="InterPro" id="IPR036640">
    <property type="entry name" value="ABC1_TM_sf"/>
</dbReference>
<feature type="transmembrane region" description="Helical" evidence="6">
    <location>
        <begin position="66"/>
        <end position="88"/>
    </location>
</feature>
<dbReference type="Gene3D" id="3.40.50.300">
    <property type="entry name" value="P-loop containing nucleotide triphosphate hydrolases"/>
    <property type="match status" value="1"/>
</dbReference>
<evidence type="ECO:0000313" key="10">
    <source>
        <dbReference type="Proteomes" id="UP000595636"/>
    </source>
</evidence>
<feature type="domain" description="ABC transporter" evidence="7">
    <location>
        <begin position="351"/>
        <end position="584"/>
    </location>
</feature>
<keyword evidence="10" id="KW-1185">Reference proteome</keyword>
<dbReference type="InterPro" id="IPR011527">
    <property type="entry name" value="ABC1_TM_dom"/>
</dbReference>
<keyword evidence="9" id="KW-0547">Nucleotide-binding</keyword>
<dbReference type="KEGG" id="slf:JEQ17_47415"/>
<dbReference type="GO" id="GO:0015421">
    <property type="term" value="F:ABC-type oligopeptide transporter activity"/>
    <property type="evidence" value="ECO:0007669"/>
    <property type="project" value="TreeGrafter"/>
</dbReference>
<dbReference type="InterPro" id="IPR039421">
    <property type="entry name" value="Type_1_exporter"/>
</dbReference>
<proteinExistence type="predicted"/>
<keyword evidence="9" id="KW-0067">ATP-binding</keyword>
<evidence type="ECO:0000256" key="4">
    <source>
        <dbReference type="ARBA" id="ARBA00023136"/>
    </source>
</evidence>
<dbReference type="PANTHER" id="PTHR43394">
    <property type="entry name" value="ATP-DEPENDENT PERMEASE MDL1, MITOCHONDRIAL"/>
    <property type="match status" value="1"/>
</dbReference>
<dbReference type="InterPro" id="IPR027417">
    <property type="entry name" value="P-loop_NTPase"/>
</dbReference>